<dbReference type="InterPro" id="IPR024442">
    <property type="entry name" value="Transposase_Zn_ribbon"/>
</dbReference>
<sequence>MLKGQKLSKPVELFEARQFNLIKISGTANQPNKCRQQHLVQGIRHHPGNAMVFNNGNVVQKTQDFQERFPDDRSCYCLIRDRRWPDGFVCPKCGSKDAFLLTSLAYTYACKECRGHTSVTAGTIMHRTKLALRVWFWAAHLMATHSNGISARQLAAQMGIAYSSAWLLEQKLRRSMIDPSRDLLDGVVEIDQTEIPFHDNDAPRSPLKTGKILIIEAVEIRDRTSGKAQKPKPRGSKYLDTLSGRCRLAVIPSNEKPNIHAFIATNIAPGSTLISDGHASIPGLEGYRHDPRVIGNMAAHIPLQWIHRVFALLKRWGLGTYHGFRREHIDVYLNEFVFRYNRRYYRHVSFETILGIAAKHAPASYWDIVGQNNPRKGITMTRQRPRRRKTAEGMREDGTGPYSRGKNPKSSDDGTSR</sequence>
<name>A0A221SKZ0_9VIBR</name>
<dbReference type="Pfam" id="PF12762">
    <property type="entry name" value="DDE_Tnp_IS1595"/>
    <property type="match status" value="1"/>
</dbReference>
<dbReference type="InterPro" id="IPR024445">
    <property type="entry name" value="Tnp_ISXO2-like"/>
</dbReference>
<accession>A0A221SKZ0</accession>
<dbReference type="NCBIfam" id="NF033547">
    <property type="entry name" value="transpos_IS1595"/>
    <property type="match status" value="1"/>
</dbReference>
<evidence type="ECO:0000313" key="3">
    <source>
        <dbReference type="EMBL" id="ASN76823.1"/>
    </source>
</evidence>
<dbReference type="EMBL" id="EU921416">
    <property type="protein sequence ID" value="ASN76823.1"/>
    <property type="molecule type" value="Genomic_DNA"/>
</dbReference>
<feature type="region of interest" description="Disordered" evidence="1">
    <location>
        <begin position="374"/>
        <end position="417"/>
    </location>
</feature>
<evidence type="ECO:0000259" key="2">
    <source>
        <dbReference type="SMART" id="SM01126"/>
    </source>
</evidence>
<protein>
    <submittedName>
        <fullName evidence="3">Putative transposase</fullName>
    </submittedName>
</protein>
<dbReference type="AlphaFoldDB" id="A0A221SKZ0"/>
<reference evidence="3" key="1">
    <citation type="submission" date="2008-07" db="EMBL/GenBank/DDBJ databases">
        <title>Analysis of genes from marine vibrio MV-1 putatively involved in magnetosome formation.</title>
        <authorList>
            <person name="Trubitsyn D."/>
            <person name="French C."/>
            <person name="Staniland S."/>
            <person name="Ward B."/>
        </authorList>
    </citation>
    <scope>NUCLEOTIDE SEQUENCE</scope>
    <source>
        <strain evidence="3">MV-1</strain>
    </source>
</reference>
<dbReference type="SMART" id="SM01126">
    <property type="entry name" value="DDE_Tnp_IS1595"/>
    <property type="match status" value="1"/>
</dbReference>
<organism evidence="3">
    <name type="scientific">Vibrio sp. MV-1</name>
    <dbReference type="NCBI Taxonomy" id="632142"/>
    <lineage>
        <taxon>Bacteria</taxon>
        <taxon>Pseudomonadati</taxon>
        <taxon>Pseudomonadota</taxon>
        <taxon>Gammaproteobacteria</taxon>
        <taxon>Vibrionales</taxon>
        <taxon>Vibrionaceae</taxon>
        <taxon>Vibrio</taxon>
    </lineage>
</organism>
<proteinExistence type="predicted"/>
<evidence type="ECO:0000256" key="1">
    <source>
        <dbReference type="SAM" id="MobiDB-lite"/>
    </source>
</evidence>
<feature type="domain" description="ISXO2-like transposase" evidence="2">
    <location>
        <begin position="183"/>
        <end position="341"/>
    </location>
</feature>
<dbReference type="Pfam" id="PF12760">
    <property type="entry name" value="Zn_ribbon_IS1595"/>
    <property type="match status" value="1"/>
</dbReference>